<comment type="pathway">
    <text evidence="1 9">Bacterial outer membrane biogenesis; LPS core biosynthesis.</text>
</comment>
<reference evidence="12 13" key="1">
    <citation type="submission" date="2018-07" db="EMBL/GenBank/DDBJ databases">
        <title>Genomic Encyclopedia of Type Strains, Phase IV (KMG-IV): sequencing the most valuable type-strain genomes for metagenomic binning, comparative biology and taxonomic classification.</title>
        <authorList>
            <person name="Goeker M."/>
        </authorList>
    </citation>
    <scope>NUCLEOTIDE SEQUENCE [LARGE SCALE GENOMIC DNA]</scope>
    <source>
        <strain evidence="12 13">DSM 21352</strain>
    </source>
</reference>
<dbReference type="GO" id="GO:0005886">
    <property type="term" value="C:plasma membrane"/>
    <property type="evidence" value="ECO:0007669"/>
    <property type="project" value="UniProtKB-SubCell"/>
</dbReference>
<evidence type="ECO:0000259" key="11">
    <source>
        <dbReference type="Pfam" id="PF04413"/>
    </source>
</evidence>
<feature type="site" description="Transition state stabilizer" evidence="8">
    <location>
        <position position="138"/>
    </location>
</feature>
<dbReference type="GO" id="GO:0009245">
    <property type="term" value="P:lipid A biosynthetic process"/>
    <property type="evidence" value="ECO:0007669"/>
    <property type="project" value="TreeGrafter"/>
</dbReference>
<gene>
    <name evidence="12" type="ORF">DFR41_112130</name>
</gene>
<evidence type="ECO:0000256" key="4">
    <source>
        <dbReference type="ARBA" id="ARBA00022679"/>
    </source>
</evidence>
<keyword evidence="9" id="KW-1003">Cell membrane</keyword>
<dbReference type="InterPro" id="IPR039901">
    <property type="entry name" value="Kdotransferase"/>
</dbReference>
<accession>A0A370F6T1</accession>
<sequence length="548" mass="57846">MPRVSRSPALRLYGLFTRLAQPLLKRKLRKRAKAEPGYAHAVAERFGVYDPSLQIRDACWVHAVSLGETRAAAILIAELRRQLPGVPILLTHGTATGREEGAKLLQDGDVQVWQPWDTPKAVAAFLDRFRPRIGVLMETEVWPELTAACAERGIPLTLANARLSEKSLAKAERWSSLARPAYASLAAVWAQSEADAHRLVSLGAKLGGVFGNLKFDAQPDARQLVHAQALRARLPKPVVVFASSRDGEEAMLLDALRHFWTTAPSSDDFGPAAAADGNPGRPRGERARHLPRLRACDVQWLIVPRHPQRFDAVAELIAQRGFACVRRSTAEGAPEGEEIWLGDSLGEMALYYGLSEAALLGGSFAPLGGQNLIEAAACACPIVMGPSTFNFAEAAELAIAAGGALRVDDMMKAVVHALSLVADKGRCAAMSQAALGFAGSHRGAAERTAAAILALGQSVPDPEPVALAAGFDAAAASADPSLAGGAEPPLQASSSLAQEPTTEPMAETGTVAASASKTVPPAGHAPGERAEPVFDPDAPLIVPEERRG</sequence>
<dbReference type="AlphaFoldDB" id="A0A370F6T1"/>
<comment type="subcellular location">
    <subcellularLocation>
        <location evidence="9">Cell membrane</location>
    </subcellularLocation>
</comment>
<evidence type="ECO:0000256" key="3">
    <source>
        <dbReference type="ARBA" id="ARBA00019077"/>
    </source>
</evidence>
<dbReference type="GO" id="GO:0009244">
    <property type="term" value="P:lipopolysaccharide core region biosynthetic process"/>
    <property type="evidence" value="ECO:0007669"/>
    <property type="project" value="UniProtKB-UniRule"/>
</dbReference>
<evidence type="ECO:0000256" key="9">
    <source>
        <dbReference type="RuleBase" id="RU365103"/>
    </source>
</evidence>
<dbReference type="InterPro" id="IPR038107">
    <property type="entry name" value="Glycos_transf_N_sf"/>
</dbReference>
<dbReference type="Proteomes" id="UP000255265">
    <property type="component" value="Unassembled WGS sequence"/>
</dbReference>
<evidence type="ECO:0000313" key="13">
    <source>
        <dbReference type="Proteomes" id="UP000255265"/>
    </source>
</evidence>
<organism evidence="12 13">
    <name type="scientific">Pseudacidovorax intermedius</name>
    <dbReference type="NCBI Taxonomy" id="433924"/>
    <lineage>
        <taxon>Bacteria</taxon>
        <taxon>Pseudomonadati</taxon>
        <taxon>Pseudomonadota</taxon>
        <taxon>Betaproteobacteria</taxon>
        <taxon>Burkholderiales</taxon>
        <taxon>Comamonadaceae</taxon>
        <taxon>Pseudacidovorax</taxon>
    </lineage>
</organism>
<dbReference type="RefSeq" id="WP_114804463.1">
    <property type="nucleotide sequence ID" value="NZ_QQAV01000012.1"/>
</dbReference>
<feature type="region of interest" description="Disordered" evidence="10">
    <location>
        <begin position="478"/>
        <end position="548"/>
    </location>
</feature>
<evidence type="ECO:0000256" key="6">
    <source>
        <dbReference type="ARBA" id="ARBA00049183"/>
    </source>
</evidence>
<comment type="catalytic activity">
    <reaction evidence="6 9">
        <text>lipid IVA (E. coli) + CMP-3-deoxy-beta-D-manno-octulosonate = alpha-Kdo-(2-&gt;6)-lipid IVA (E. coli) + CMP + H(+)</text>
        <dbReference type="Rhea" id="RHEA:28066"/>
        <dbReference type="ChEBI" id="CHEBI:15378"/>
        <dbReference type="ChEBI" id="CHEBI:58603"/>
        <dbReference type="ChEBI" id="CHEBI:60364"/>
        <dbReference type="ChEBI" id="CHEBI:60377"/>
        <dbReference type="ChEBI" id="CHEBI:85987"/>
        <dbReference type="EC" id="2.4.99.12"/>
    </reaction>
</comment>
<keyword evidence="9" id="KW-0448">Lipopolysaccharide biosynthesis</keyword>
<dbReference type="PANTHER" id="PTHR42755:SF1">
    <property type="entry name" value="3-DEOXY-D-MANNO-OCTULOSONIC ACID TRANSFERASE, MITOCHONDRIAL-RELATED"/>
    <property type="match status" value="1"/>
</dbReference>
<keyword evidence="9" id="KW-0472">Membrane</keyword>
<keyword evidence="13" id="KW-1185">Reference proteome</keyword>
<feature type="compositionally biased region" description="Polar residues" evidence="10">
    <location>
        <begin position="491"/>
        <end position="501"/>
    </location>
</feature>
<comment type="similarity">
    <text evidence="9">Belongs to the glycosyltransferase group 1 family.</text>
</comment>
<name>A0A370F6T1_9BURK</name>
<dbReference type="UniPathway" id="UPA00958"/>
<dbReference type="EMBL" id="QQAV01000012">
    <property type="protein sequence ID" value="RDI19623.1"/>
    <property type="molecule type" value="Genomic_DNA"/>
</dbReference>
<evidence type="ECO:0000256" key="8">
    <source>
        <dbReference type="PIRSR" id="PIRSR639901-2"/>
    </source>
</evidence>
<evidence type="ECO:0000256" key="1">
    <source>
        <dbReference type="ARBA" id="ARBA00004713"/>
    </source>
</evidence>
<feature type="active site" description="Proton acceptor" evidence="7">
    <location>
        <position position="68"/>
    </location>
</feature>
<comment type="caution">
    <text evidence="12">The sequence shown here is derived from an EMBL/GenBank/DDBJ whole genome shotgun (WGS) entry which is preliminary data.</text>
</comment>
<proteinExistence type="inferred from homology"/>
<evidence type="ECO:0000256" key="7">
    <source>
        <dbReference type="PIRSR" id="PIRSR639901-1"/>
    </source>
</evidence>
<feature type="domain" description="3-deoxy-D-manno-octulosonic-acid transferase N-terminal" evidence="11">
    <location>
        <begin position="42"/>
        <end position="217"/>
    </location>
</feature>
<evidence type="ECO:0000256" key="10">
    <source>
        <dbReference type="SAM" id="MobiDB-lite"/>
    </source>
</evidence>
<evidence type="ECO:0000256" key="2">
    <source>
        <dbReference type="ARBA" id="ARBA00012621"/>
    </source>
</evidence>
<dbReference type="GO" id="GO:0043842">
    <property type="term" value="F:Kdo transferase activity"/>
    <property type="evidence" value="ECO:0007669"/>
    <property type="project" value="UniProtKB-EC"/>
</dbReference>
<keyword evidence="4 9" id="KW-0808">Transferase</keyword>
<dbReference type="InterPro" id="IPR007507">
    <property type="entry name" value="Glycos_transf_N"/>
</dbReference>
<comment type="function">
    <text evidence="9">Involved in lipopolysaccharide (LPS) biosynthesis. Catalyzes the transfer of 3-deoxy-D-manno-octulosonate (Kdo) residue(s) from CMP-Kdo to lipid IV(A), the tetraacyldisaccharide-1,4'-bisphosphate precursor of lipid A.</text>
</comment>
<dbReference type="OrthoDB" id="9789797at2"/>
<dbReference type="EC" id="2.4.99.12" evidence="2 9"/>
<dbReference type="Pfam" id="PF04413">
    <property type="entry name" value="Glycos_transf_N"/>
    <property type="match status" value="1"/>
</dbReference>
<feature type="site" description="Transition state stabilizer" evidence="8">
    <location>
        <position position="214"/>
    </location>
</feature>
<evidence type="ECO:0000256" key="5">
    <source>
        <dbReference type="ARBA" id="ARBA00031445"/>
    </source>
</evidence>
<evidence type="ECO:0000313" key="12">
    <source>
        <dbReference type="EMBL" id="RDI19623.1"/>
    </source>
</evidence>
<dbReference type="PANTHER" id="PTHR42755">
    <property type="entry name" value="3-DEOXY-MANNO-OCTULOSONATE CYTIDYLYLTRANSFERASE"/>
    <property type="match status" value="1"/>
</dbReference>
<dbReference type="Gene3D" id="3.40.50.11720">
    <property type="entry name" value="3-Deoxy-D-manno-octulosonic-acid transferase, N-terminal domain"/>
    <property type="match status" value="1"/>
</dbReference>
<protein>
    <recommendedName>
        <fullName evidence="3 9">3-deoxy-D-manno-octulosonic acid transferase</fullName>
        <shortName evidence="9">Kdo transferase</shortName>
        <ecNumber evidence="2 9">2.4.99.12</ecNumber>
    </recommendedName>
    <alternativeName>
        <fullName evidence="5 9">Lipid IV(A) 3-deoxy-D-manno-octulosonic acid transferase</fullName>
    </alternativeName>
</protein>
<dbReference type="Gene3D" id="3.40.50.2000">
    <property type="entry name" value="Glycogen Phosphorylase B"/>
    <property type="match status" value="1"/>
</dbReference>